<sequence length="164" mass="19340">MQKDFETLFYEAEDDYLSSSDLATLKNSANTLKDRLEIYRYLRDQEIPIFQLVADNLVETFPDENNQRLEKGLKHWMAVMRYAAMAMLLNNPDYFRHRILEWLTDIVQAQDMVTIETHIFENLKQGLEERLASEQMQLLNPFLEQAKITLLETKSQSETLMVGE</sequence>
<dbReference type="Proteomes" id="UP000003781">
    <property type="component" value="Unassembled WGS sequence"/>
</dbReference>
<evidence type="ECO:0000256" key="2">
    <source>
        <dbReference type="ARBA" id="ARBA00022991"/>
    </source>
</evidence>
<gene>
    <name evidence="4" type="ORF">CY0110_26847</name>
</gene>
<dbReference type="InterPro" id="IPR009050">
    <property type="entry name" value="Globin-like_sf"/>
</dbReference>
<evidence type="ECO:0000313" key="5">
    <source>
        <dbReference type="Proteomes" id="UP000003781"/>
    </source>
</evidence>
<dbReference type="InterPro" id="IPR038719">
    <property type="entry name" value="Phycobilisome_asu/bsu_sf"/>
</dbReference>
<evidence type="ECO:0000256" key="3">
    <source>
        <dbReference type="ARBA" id="ARBA00023307"/>
    </source>
</evidence>
<dbReference type="OrthoDB" id="531025at2"/>
<dbReference type="RefSeq" id="WP_008276449.1">
    <property type="nucleotide sequence ID" value="NZ_AAXW01000024.1"/>
</dbReference>
<protein>
    <recommendedName>
        <fullName evidence="6">Phycobilisome protein</fullName>
    </recommendedName>
</protein>
<keyword evidence="3" id="KW-0089">Bile pigment</keyword>
<dbReference type="Gene3D" id="1.10.490.20">
    <property type="entry name" value="Phycocyanins"/>
    <property type="match status" value="1"/>
</dbReference>
<comment type="similarity">
    <text evidence="1">Belongs to the phycobiliprotein family.</text>
</comment>
<dbReference type="GO" id="GO:0030089">
    <property type="term" value="C:phycobilisome"/>
    <property type="evidence" value="ECO:0007669"/>
    <property type="project" value="InterPro"/>
</dbReference>
<dbReference type="SUPFAM" id="SSF46458">
    <property type="entry name" value="Globin-like"/>
    <property type="match status" value="1"/>
</dbReference>
<dbReference type="Pfam" id="PF00502">
    <property type="entry name" value="Phycobilisome"/>
    <property type="match status" value="1"/>
</dbReference>
<dbReference type="EMBL" id="AAXW01000024">
    <property type="protein sequence ID" value="EAZ90515.1"/>
    <property type="molecule type" value="Genomic_DNA"/>
</dbReference>
<reference evidence="4 5" key="1">
    <citation type="submission" date="2007-03" db="EMBL/GenBank/DDBJ databases">
        <authorList>
            <person name="Stal L."/>
            <person name="Ferriera S."/>
            <person name="Johnson J."/>
            <person name="Kravitz S."/>
            <person name="Beeson K."/>
            <person name="Sutton G."/>
            <person name="Rogers Y.-H."/>
            <person name="Friedman R."/>
            <person name="Frazier M."/>
            <person name="Venter J.C."/>
        </authorList>
    </citation>
    <scope>NUCLEOTIDE SEQUENCE [LARGE SCALE GENOMIC DNA]</scope>
    <source>
        <strain evidence="4 5">CCY0110</strain>
    </source>
</reference>
<dbReference type="AlphaFoldDB" id="A3ISU5"/>
<name>A3ISU5_9CHRO</name>
<accession>A3ISU5</accession>
<dbReference type="eggNOG" id="ENOG5032GP1">
    <property type="taxonomic scope" value="Bacteria"/>
</dbReference>
<evidence type="ECO:0000313" key="4">
    <source>
        <dbReference type="EMBL" id="EAZ90515.1"/>
    </source>
</evidence>
<organism evidence="4 5">
    <name type="scientific">Crocosphaera chwakensis CCY0110</name>
    <dbReference type="NCBI Taxonomy" id="391612"/>
    <lineage>
        <taxon>Bacteria</taxon>
        <taxon>Bacillati</taxon>
        <taxon>Cyanobacteriota</taxon>
        <taxon>Cyanophyceae</taxon>
        <taxon>Oscillatoriophycideae</taxon>
        <taxon>Chroococcales</taxon>
        <taxon>Aphanothecaceae</taxon>
        <taxon>Crocosphaera</taxon>
        <taxon>Crocosphaera chwakensis</taxon>
    </lineage>
</organism>
<dbReference type="GO" id="GO:0015979">
    <property type="term" value="P:photosynthesis"/>
    <property type="evidence" value="ECO:0007669"/>
    <property type="project" value="InterPro"/>
</dbReference>
<keyword evidence="5" id="KW-1185">Reference proteome</keyword>
<dbReference type="InterPro" id="IPR012128">
    <property type="entry name" value="Phycobilisome_asu/bsu"/>
</dbReference>
<evidence type="ECO:0000256" key="1">
    <source>
        <dbReference type="ARBA" id="ARBA00008182"/>
    </source>
</evidence>
<proteinExistence type="inferred from homology"/>
<evidence type="ECO:0008006" key="6">
    <source>
        <dbReference type="Google" id="ProtNLM"/>
    </source>
</evidence>
<keyword evidence="2" id="KW-0157">Chromophore</keyword>
<comment type="caution">
    <text evidence="4">The sequence shown here is derived from an EMBL/GenBank/DDBJ whole genome shotgun (WGS) entry which is preliminary data.</text>
</comment>